<dbReference type="InterPro" id="IPR041685">
    <property type="entry name" value="AAA_GajA/Old/RecF-like"/>
</dbReference>
<dbReference type="InterPro" id="IPR034139">
    <property type="entry name" value="TOPRIM_OLD"/>
</dbReference>
<dbReference type="PANTHER" id="PTHR43581:SF4">
    <property type="entry name" value="ATP_GTP PHOSPHATASE"/>
    <property type="match status" value="1"/>
</dbReference>
<evidence type="ECO:0000313" key="4">
    <source>
        <dbReference type="Proteomes" id="UP000605361"/>
    </source>
</evidence>
<dbReference type="PANTHER" id="PTHR43581">
    <property type="entry name" value="ATP/GTP PHOSPHATASE"/>
    <property type="match status" value="1"/>
</dbReference>
<feature type="domain" description="Endonuclease GajA/Old nuclease/RecF-like AAA" evidence="1">
    <location>
        <begin position="219"/>
        <end position="310"/>
    </location>
</feature>
<dbReference type="Pfam" id="PF13175">
    <property type="entry name" value="AAA_15"/>
    <property type="match status" value="1"/>
</dbReference>
<comment type="caution">
    <text evidence="3">The sequence shown here is derived from an EMBL/GenBank/DDBJ whole genome shotgun (WGS) entry which is preliminary data.</text>
</comment>
<dbReference type="AlphaFoldDB" id="A0A931ANX8"/>
<dbReference type="Proteomes" id="UP000605361">
    <property type="component" value="Unassembled WGS sequence"/>
</dbReference>
<dbReference type="SUPFAM" id="SSF52540">
    <property type="entry name" value="P-loop containing nucleoside triphosphate hydrolases"/>
    <property type="match status" value="1"/>
</dbReference>
<feature type="domain" description="OLD protein-like TOPRIM" evidence="2">
    <location>
        <begin position="356"/>
        <end position="425"/>
    </location>
</feature>
<evidence type="ECO:0000313" key="3">
    <source>
        <dbReference type="EMBL" id="MBF8194424.1"/>
    </source>
</evidence>
<dbReference type="Pfam" id="PF20469">
    <property type="entry name" value="OLD-like_TOPRIM"/>
    <property type="match status" value="1"/>
</dbReference>
<sequence>MGENDGGKTAIVDAIRLCLLSSATDYSRVTLDDFHCGPHGRATELSITCTFKGMSDVEAGTFGEFLTASSPEEPTLHVTFRAQIPDLSNPHRISTSIRAGAQGEGAAIDGNARELLRTTYLRPLRDAEAALGAGRNSRLAQILNQYPSMAGQELNDFIPDQVVPTTLVGILRRAEHDIENNLVIRQARDELNDSYLSKFALGGDRLESRIGVVSNASLQQILERLELAIAADGVRAEATRHGLGINNALFMAAELLLLGKKGLSPLLLIEEPEAHLHPQLQSRVMQLLVDHSSGVDAIQIIVTSHSTHLAASVPVERLAVVARGTVYPLSQGLTKLKPSDYAFLSRFLDATKANLFFARAVAIVEGDAEMILLPALAKAAGYSFNRDAVSVVNVGHTGLFRYARIFQRTSPPYLPVPVACIRDRDVAPAGTAEDLRRGLPAAENMTEADLNEHLKKLKEHDGQKVRTFVSDHWTFEYDLAAASWTLARIMHQAVSAATSCVTGWPSDERLGDIFRNAAQQVDAWHEAQEPLTRVAEMIYKPLRAKGSKVSKAIAAQHAAHLLESPEVKLPEADLPIYLSQAFAYLCSEPQLPPHSPSWPCLATP</sequence>
<evidence type="ECO:0000259" key="2">
    <source>
        <dbReference type="Pfam" id="PF20469"/>
    </source>
</evidence>
<dbReference type="CDD" id="cd01026">
    <property type="entry name" value="TOPRIM_OLD"/>
    <property type="match status" value="1"/>
</dbReference>
<evidence type="ECO:0000259" key="1">
    <source>
        <dbReference type="Pfam" id="PF13175"/>
    </source>
</evidence>
<dbReference type="Gene3D" id="3.40.50.300">
    <property type="entry name" value="P-loop containing nucleotide triphosphate hydrolases"/>
    <property type="match status" value="1"/>
</dbReference>
<dbReference type="InterPro" id="IPR051396">
    <property type="entry name" value="Bact_Antivir_Def_Nuclease"/>
</dbReference>
<reference evidence="3" key="1">
    <citation type="submission" date="2020-11" db="EMBL/GenBank/DDBJ databases">
        <title>Whole-genome analyses of Nonomuraea sp. K274.</title>
        <authorList>
            <person name="Veyisoglu A."/>
        </authorList>
    </citation>
    <scope>NUCLEOTIDE SEQUENCE</scope>
    <source>
        <strain evidence="3">K274</strain>
    </source>
</reference>
<gene>
    <name evidence="3" type="ORF">ITP53_53965</name>
</gene>
<dbReference type="EMBL" id="JADOGI010000414">
    <property type="protein sequence ID" value="MBF8194424.1"/>
    <property type="molecule type" value="Genomic_DNA"/>
</dbReference>
<accession>A0A931ANX8</accession>
<organism evidence="3 4">
    <name type="scientific">Nonomuraea cypriaca</name>
    <dbReference type="NCBI Taxonomy" id="1187855"/>
    <lineage>
        <taxon>Bacteria</taxon>
        <taxon>Bacillati</taxon>
        <taxon>Actinomycetota</taxon>
        <taxon>Actinomycetes</taxon>
        <taxon>Streptosporangiales</taxon>
        <taxon>Streptosporangiaceae</taxon>
        <taxon>Nonomuraea</taxon>
    </lineage>
</organism>
<dbReference type="InterPro" id="IPR027417">
    <property type="entry name" value="P-loop_NTPase"/>
</dbReference>
<proteinExistence type="predicted"/>
<protein>
    <submittedName>
        <fullName evidence="3">AAA family ATPase</fullName>
    </submittedName>
</protein>
<keyword evidence="4" id="KW-1185">Reference proteome</keyword>
<name>A0A931ANX8_9ACTN</name>